<dbReference type="Proteomes" id="UP001595859">
    <property type="component" value="Unassembled WGS sequence"/>
</dbReference>
<comment type="caution">
    <text evidence="1">The sequence shown here is derived from an EMBL/GenBank/DDBJ whole genome shotgun (WGS) entry which is preliminary data.</text>
</comment>
<reference evidence="2" key="1">
    <citation type="journal article" date="2019" name="Int. J. Syst. Evol. Microbiol.">
        <title>The Global Catalogue of Microorganisms (GCM) 10K type strain sequencing project: providing services to taxonomists for standard genome sequencing and annotation.</title>
        <authorList>
            <consortium name="The Broad Institute Genomics Platform"/>
            <consortium name="The Broad Institute Genome Sequencing Center for Infectious Disease"/>
            <person name="Wu L."/>
            <person name="Ma J."/>
        </authorList>
    </citation>
    <scope>NUCLEOTIDE SEQUENCE [LARGE SCALE GENOMIC DNA]</scope>
    <source>
        <strain evidence="2">ZS-22-S1</strain>
    </source>
</reference>
<organism evidence="1 2">
    <name type="scientific">Actinophytocola glycyrrhizae</name>
    <dbReference type="NCBI Taxonomy" id="2044873"/>
    <lineage>
        <taxon>Bacteria</taxon>
        <taxon>Bacillati</taxon>
        <taxon>Actinomycetota</taxon>
        <taxon>Actinomycetes</taxon>
        <taxon>Pseudonocardiales</taxon>
        <taxon>Pseudonocardiaceae</taxon>
    </lineage>
</organism>
<protein>
    <submittedName>
        <fullName evidence="1">Uncharacterized protein</fullName>
    </submittedName>
</protein>
<keyword evidence="2" id="KW-1185">Reference proteome</keyword>
<evidence type="ECO:0000313" key="2">
    <source>
        <dbReference type="Proteomes" id="UP001595859"/>
    </source>
</evidence>
<gene>
    <name evidence="1" type="ORF">ACFPCV_25820</name>
</gene>
<accession>A0ABV9S9H5</accession>
<proteinExistence type="predicted"/>
<dbReference type="EMBL" id="JBHSIS010000014">
    <property type="protein sequence ID" value="MFC4856930.1"/>
    <property type="molecule type" value="Genomic_DNA"/>
</dbReference>
<name>A0ABV9S9H5_9PSEU</name>
<evidence type="ECO:0000313" key="1">
    <source>
        <dbReference type="EMBL" id="MFC4856930.1"/>
    </source>
</evidence>
<dbReference type="Gene3D" id="3.30.200.20">
    <property type="entry name" value="Phosphorylase Kinase, domain 1"/>
    <property type="match status" value="1"/>
</dbReference>
<sequence length="71" mass="7590">MTPDGCPVALKVIRAENAGDREFRIRFHREIMAASRGSGAHTFPVIDADLAGPAPWLATAAALTTGRRACR</sequence>
<dbReference type="RefSeq" id="WP_378058920.1">
    <property type="nucleotide sequence ID" value="NZ_JBHSIS010000014.1"/>
</dbReference>